<proteinExistence type="predicted"/>
<gene>
    <name evidence="2" type="ORF">CAE01nite_05420</name>
</gene>
<dbReference type="EMBL" id="BJYY01000001">
    <property type="protein sequence ID" value="GEO32817.1"/>
    <property type="molecule type" value="Genomic_DNA"/>
</dbReference>
<name>A0A512D8U1_9CELL</name>
<evidence type="ECO:0008006" key="4">
    <source>
        <dbReference type="Google" id="ProtNLM"/>
    </source>
</evidence>
<keyword evidence="3" id="KW-1185">Reference proteome</keyword>
<evidence type="ECO:0000313" key="3">
    <source>
        <dbReference type="Proteomes" id="UP000321181"/>
    </source>
</evidence>
<protein>
    <recommendedName>
        <fullName evidence="4">Glycosyltransferase RgtA/B/C/D-like domain-containing protein</fullName>
    </recommendedName>
</protein>
<sequence>MVALSAVVYLVTCWVLRDFVTDDSWISVRYAENLAAGAGPVWNPGGPRVEGFSNPLLVGLEALAAAAGWDALAAARTLGVLSGLACLVLVAVGGRAVVGARAAAVGGVLTAVSAPFALWAVGGLETTATAAVLTAGVLQVARPDGGRPVLAGAVLAVLPWLRPEGLLVVLAVAVAAEAPGLLRRAGRRRAARRLALVAGLPVLSQVVLELVRLGMYGHLLPNSVLYKSGTGETFGVLARFVGHSQLVLVLAAVGVLLLRRRALVLAVPALVHVAGSIGTKDSANSWSRFFMPVWPQVALLAGVAVVGLAALLAPRVRARLADRPSGTSLAVTTTLAAVVAGAVSLVLPGAVPEVASWQERYTGCRVAAREDAARWLVTSTPSDTLFAVSDAGYVPARAGGRPAVDSFMLNDPLIQRTGPLSSSERADIVHARRPDVLLLASRDAERFDPVYPTDRRIGEHPDAAAFTLRHVAGGTDCGYHLMVLAR</sequence>
<keyword evidence="1" id="KW-0472">Membrane</keyword>
<reference evidence="2 3" key="1">
    <citation type="submission" date="2019-07" db="EMBL/GenBank/DDBJ databases">
        <title>Whole genome shotgun sequence of Cellulomonas aerilata NBRC 106308.</title>
        <authorList>
            <person name="Hosoyama A."/>
            <person name="Uohara A."/>
            <person name="Ohji S."/>
            <person name="Ichikawa N."/>
        </authorList>
    </citation>
    <scope>NUCLEOTIDE SEQUENCE [LARGE SCALE GENOMIC DNA]</scope>
    <source>
        <strain evidence="2 3">NBRC 106308</strain>
    </source>
</reference>
<feature type="transmembrane region" description="Helical" evidence="1">
    <location>
        <begin position="194"/>
        <end position="216"/>
    </location>
</feature>
<organism evidence="2 3">
    <name type="scientific">Cellulomonas aerilata</name>
    <dbReference type="NCBI Taxonomy" id="515326"/>
    <lineage>
        <taxon>Bacteria</taxon>
        <taxon>Bacillati</taxon>
        <taxon>Actinomycetota</taxon>
        <taxon>Actinomycetes</taxon>
        <taxon>Micrococcales</taxon>
        <taxon>Cellulomonadaceae</taxon>
        <taxon>Cellulomonas</taxon>
    </lineage>
</organism>
<accession>A0A512D8U1</accession>
<keyword evidence="1" id="KW-0812">Transmembrane</keyword>
<feature type="transmembrane region" description="Helical" evidence="1">
    <location>
        <begin position="73"/>
        <end position="92"/>
    </location>
</feature>
<dbReference type="RefSeq" id="WP_146899486.1">
    <property type="nucleotide sequence ID" value="NZ_BAAARM010000001.1"/>
</dbReference>
<dbReference type="Proteomes" id="UP000321181">
    <property type="component" value="Unassembled WGS sequence"/>
</dbReference>
<feature type="transmembrane region" description="Helical" evidence="1">
    <location>
        <begin position="104"/>
        <end position="122"/>
    </location>
</feature>
<feature type="transmembrane region" description="Helical" evidence="1">
    <location>
        <begin position="165"/>
        <end position="182"/>
    </location>
</feature>
<dbReference type="AlphaFoldDB" id="A0A512D8U1"/>
<feature type="transmembrane region" description="Helical" evidence="1">
    <location>
        <begin position="293"/>
        <end position="314"/>
    </location>
</feature>
<dbReference type="OrthoDB" id="5492344at2"/>
<comment type="caution">
    <text evidence="2">The sequence shown here is derived from an EMBL/GenBank/DDBJ whole genome shotgun (WGS) entry which is preliminary data.</text>
</comment>
<feature type="transmembrane region" description="Helical" evidence="1">
    <location>
        <begin position="326"/>
        <end position="347"/>
    </location>
</feature>
<evidence type="ECO:0000256" key="1">
    <source>
        <dbReference type="SAM" id="Phobius"/>
    </source>
</evidence>
<keyword evidence="1" id="KW-1133">Transmembrane helix</keyword>
<feature type="transmembrane region" description="Helical" evidence="1">
    <location>
        <begin position="236"/>
        <end position="257"/>
    </location>
</feature>
<feature type="transmembrane region" description="Helical" evidence="1">
    <location>
        <begin position="262"/>
        <end position="278"/>
    </location>
</feature>
<evidence type="ECO:0000313" key="2">
    <source>
        <dbReference type="EMBL" id="GEO32817.1"/>
    </source>
</evidence>